<proteinExistence type="predicted"/>
<dbReference type="AlphaFoldDB" id="A0A6J4VUZ6"/>
<name>A0A6J4VUZ6_9BACT</name>
<protein>
    <submittedName>
        <fullName evidence="1">Uncharacterized protein</fullName>
    </submittedName>
</protein>
<organism evidence="1">
    <name type="scientific">uncultured Thermomicrobiales bacterium</name>
    <dbReference type="NCBI Taxonomy" id="1645740"/>
    <lineage>
        <taxon>Bacteria</taxon>
        <taxon>Pseudomonadati</taxon>
        <taxon>Thermomicrobiota</taxon>
        <taxon>Thermomicrobia</taxon>
        <taxon>Thermomicrobiales</taxon>
        <taxon>environmental samples</taxon>
    </lineage>
</organism>
<dbReference type="EMBL" id="CADCWM010001231">
    <property type="protein sequence ID" value="CAA9590068.1"/>
    <property type="molecule type" value="Genomic_DNA"/>
</dbReference>
<evidence type="ECO:0000313" key="1">
    <source>
        <dbReference type="EMBL" id="CAA9590068.1"/>
    </source>
</evidence>
<accession>A0A6J4VUZ6</accession>
<reference evidence="1" key="1">
    <citation type="submission" date="2020-02" db="EMBL/GenBank/DDBJ databases">
        <authorList>
            <person name="Meier V. D."/>
        </authorList>
    </citation>
    <scope>NUCLEOTIDE SEQUENCE</scope>
    <source>
        <strain evidence="1">AVDCRST_MAG88</strain>
    </source>
</reference>
<sequence length="95" mass="10577">MQRAIERRGIPTVSITVARDITAHAKPPRAVFVPFRMGHHFGVPFHRDLQRRIILAALDRLVAAEVSGDIHDLPLTWARARLEGKAIERALDGGP</sequence>
<gene>
    <name evidence="1" type="ORF">AVDCRST_MAG88-4728</name>
</gene>